<dbReference type="Proteomes" id="UP001642540">
    <property type="component" value="Unassembled WGS sequence"/>
</dbReference>
<keyword evidence="5 13" id="KW-0349">Heme</keyword>
<dbReference type="Gene3D" id="1.10.630.10">
    <property type="entry name" value="Cytochrome P450"/>
    <property type="match status" value="1"/>
</dbReference>
<keyword evidence="15" id="KW-1185">Reference proteome</keyword>
<protein>
    <recommendedName>
        <fullName evidence="16">Cytochrome P450 9e2</fullName>
    </recommendedName>
</protein>
<evidence type="ECO:0000256" key="9">
    <source>
        <dbReference type="ARBA" id="ARBA00023002"/>
    </source>
</evidence>
<dbReference type="PRINTS" id="PR00463">
    <property type="entry name" value="EP450I"/>
</dbReference>
<evidence type="ECO:0000256" key="3">
    <source>
        <dbReference type="ARBA" id="ARBA00004406"/>
    </source>
</evidence>
<evidence type="ECO:0000256" key="1">
    <source>
        <dbReference type="ARBA" id="ARBA00001971"/>
    </source>
</evidence>
<accession>A0ABP1Q1U5</accession>
<dbReference type="Pfam" id="PF00067">
    <property type="entry name" value="p450"/>
    <property type="match status" value="1"/>
</dbReference>
<evidence type="ECO:0000256" key="12">
    <source>
        <dbReference type="ARBA" id="ARBA00023136"/>
    </source>
</evidence>
<evidence type="ECO:0008006" key="16">
    <source>
        <dbReference type="Google" id="ProtNLM"/>
    </source>
</evidence>
<dbReference type="InterPro" id="IPR050476">
    <property type="entry name" value="Insect_CytP450_Detox"/>
</dbReference>
<evidence type="ECO:0000256" key="7">
    <source>
        <dbReference type="ARBA" id="ARBA00022824"/>
    </source>
</evidence>
<evidence type="ECO:0000256" key="2">
    <source>
        <dbReference type="ARBA" id="ARBA00004174"/>
    </source>
</evidence>
<evidence type="ECO:0000256" key="8">
    <source>
        <dbReference type="ARBA" id="ARBA00022848"/>
    </source>
</evidence>
<evidence type="ECO:0000313" key="14">
    <source>
        <dbReference type="EMBL" id="CAL8086152.1"/>
    </source>
</evidence>
<dbReference type="InterPro" id="IPR017972">
    <property type="entry name" value="Cyt_P450_CS"/>
</dbReference>
<dbReference type="EMBL" id="CAXLJM020000019">
    <property type="protein sequence ID" value="CAL8086152.1"/>
    <property type="molecule type" value="Genomic_DNA"/>
</dbReference>
<comment type="subcellular location">
    <subcellularLocation>
        <location evidence="3">Endoplasmic reticulum membrane</location>
        <topology evidence="3">Peripheral membrane protein</topology>
    </subcellularLocation>
    <subcellularLocation>
        <location evidence="2">Microsome membrane</location>
        <topology evidence="2">Peripheral membrane protein</topology>
    </subcellularLocation>
</comment>
<evidence type="ECO:0000256" key="10">
    <source>
        <dbReference type="ARBA" id="ARBA00023004"/>
    </source>
</evidence>
<keyword evidence="11 13" id="KW-0503">Monooxygenase</keyword>
<name>A0ABP1Q1U5_9HEXA</name>
<evidence type="ECO:0000256" key="6">
    <source>
        <dbReference type="ARBA" id="ARBA00022723"/>
    </source>
</evidence>
<evidence type="ECO:0000256" key="5">
    <source>
        <dbReference type="ARBA" id="ARBA00022617"/>
    </source>
</evidence>
<evidence type="ECO:0000313" key="15">
    <source>
        <dbReference type="Proteomes" id="UP001642540"/>
    </source>
</evidence>
<dbReference type="PROSITE" id="PS00086">
    <property type="entry name" value="CYTOCHROME_P450"/>
    <property type="match status" value="1"/>
</dbReference>
<evidence type="ECO:0000256" key="4">
    <source>
        <dbReference type="ARBA" id="ARBA00010617"/>
    </source>
</evidence>
<dbReference type="PRINTS" id="PR00385">
    <property type="entry name" value="P450"/>
</dbReference>
<organism evidence="14 15">
    <name type="scientific">Orchesella dallaii</name>
    <dbReference type="NCBI Taxonomy" id="48710"/>
    <lineage>
        <taxon>Eukaryota</taxon>
        <taxon>Metazoa</taxon>
        <taxon>Ecdysozoa</taxon>
        <taxon>Arthropoda</taxon>
        <taxon>Hexapoda</taxon>
        <taxon>Collembola</taxon>
        <taxon>Entomobryomorpha</taxon>
        <taxon>Entomobryoidea</taxon>
        <taxon>Orchesellidae</taxon>
        <taxon>Orchesellinae</taxon>
        <taxon>Orchesella</taxon>
    </lineage>
</organism>
<gene>
    <name evidence="14" type="ORF">ODALV1_LOCUS6351</name>
</gene>
<dbReference type="InterPro" id="IPR001128">
    <property type="entry name" value="Cyt_P450"/>
</dbReference>
<keyword evidence="6 13" id="KW-0479">Metal-binding</keyword>
<sequence length="530" mass="61024">MWVVLGLVGILTLLMYYLTRPPKNFWGKYGVRQVNDYVIDKIKLLLGRKTIMDLDDIIYKRLESSQEQFCGVVELQGNMVLIKDLDLLKKVFIKDFEYFVDRRLVVSSDSQPIFHKFLLNLRGDEWKAVRSSVSPTFTTGKIRRMMESFNKVSREWVHHLKTKIENSSDDSSTVIKAGEEARHFTVDVISSTVFGMEAKAISNPDSLFAIMTDRLSSLSPLQIAKFLMMMFLPRVVNFFRIKVMDDKAITFFENILMQGMKSRMNGETKKNDFLQLIAEVRKGELKAQDEELSAIEKDAKLAEDVADGKLQKKNILKDGMMAIAQLLQFFFAGFSTTSNFITFALYALALNPDVQDKLREELDSKLFKDGKDSEMDYDELNGLVYLDMFVCEVFRVIPPNGRLERLCVKEYHDPETGLRVPKGAYVYTPLQAIHNDPKYYEHPDKFYPEHFTPEKKAERNPYTYLPFGIGPRNCIGMRFALVKSKAAIAQIVHNFFIEPTSKTPRSIQIKTIGIAIQPPDNLELRLRLRS</sequence>
<dbReference type="InterPro" id="IPR036396">
    <property type="entry name" value="Cyt_P450_sf"/>
</dbReference>
<comment type="similarity">
    <text evidence="4 13">Belongs to the cytochrome P450 family.</text>
</comment>
<dbReference type="PANTHER" id="PTHR24292">
    <property type="entry name" value="CYTOCHROME P450"/>
    <property type="match status" value="1"/>
</dbReference>
<keyword evidence="7" id="KW-0256">Endoplasmic reticulum</keyword>
<keyword evidence="8" id="KW-0492">Microsome</keyword>
<evidence type="ECO:0000256" key="11">
    <source>
        <dbReference type="ARBA" id="ARBA00023033"/>
    </source>
</evidence>
<dbReference type="CDD" id="cd11056">
    <property type="entry name" value="CYP6-like"/>
    <property type="match status" value="1"/>
</dbReference>
<keyword evidence="9 13" id="KW-0560">Oxidoreductase</keyword>
<evidence type="ECO:0000256" key="13">
    <source>
        <dbReference type="RuleBase" id="RU000461"/>
    </source>
</evidence>
<comment type="cofactor">
    <cofactor evidence="1">
        <name>heme</name>
        <dbReference type="ChEBI" id="CHEBI:30413"/>
    </cofactor>
</comment>
<keyword evidence="10 13" id="KW-0408">Iron</keyword>
<dbReference type="InterPro" id="IPR002401">
    <property type="entry name" value="Cyt_P450_E_grp-I"/>
</dbReference>
<keyword evidence="12" id="KW-0472">Membrane</keyword>
<dbReference type="SUPFAM" id="SSF48264">
    <property type="entry name" value="Cytochrome P450"/>
    <property type="match status" value="1"/>
</dbReference>
<comment type="caution">
    <text evidence="14">The sequence shown here is derived from an EMBL/GenBank/DDBJ whole genome shotgun (WGS) entry which is preliminary data.</text>
</comment>
<dbReference type="PANTHER" id="PTHR24292:SF54">
    <property type="entry name" value="CYP9F3-RELATED"/>
    <property type="match status" value="1"/>
</dbReference>
<reference evidence="14 15" key="1">
    <citation type="submission" date="2024-08" db="EMBL/GenBank/DDBJ databases">
        <authorList>
            <person name="Cucini C."/>
            <person name="Frati F."/>
        </authorList>
    </citation>
    <scope>NUCLEOTIDE SEQUENCE [LARGE SCALE GENOMIC DNA]</scope>
</reference>
<proteinExistence type="inferred from homology"/>